<feature type="transmembrane region" description="Helical" evidence="11">
    <location>
        <begin position="340"/>
        <end position="358"/>
    </location>
</feature>
<feature type="domain" description="Amino acid permease/ SLC12A" evidence="12">
    <location>
        <begin position="75"/>
        <end position="519"/>
    </location>
</feature>
<organism evidence="13 14">
    <name type="scientific">Candida verbasci</name>
    <dbReference type="NCBI Taxonomy" id="1227364"/>
    <lineage>
        <taxon>Eukaryota</taxon>
        <taxon>Fungi</taxon>
        <taxon>Dikarya</taxon>
        <taxon>Ascomycota</taxon>
        <taxon>Saccharomycotina</taxon>
        <taxon>Pichiomycetes</taxon>
        <taxon>Debaryomycetaceae</taxon>
        <taxon>Candida/Lodderomyces clade</taxon>
        <taxon>Candida</taxon>
    </lineage>
</organism>
<proteinExistence type="inferred from homology"/>
<gene>
    <name evidence="13" type="ORF">CANVERA_P5298</name>
</gene>
<dbReference type="FunFam" id="1.20.1740.10:FF:000017">
    <property type="entry name" value="Amino acid permease"/>
    <property type="match status" value="1"/>
</dbReference>
<comment type="caution">
    <text evidence="13">The sequence shown here is derived from an EMBL/GenBank/DDBJ whole genome shotgun (WGS) entry which is preliminary data.</text>
</comment>
<feature type="transmembrane region" description="Helical" evidence="11">
    <location>
        <begin position="387"/>
        <end position="405"/>
    </location>
</feature>
<evidence type="ECO:0000256" key="2">
    <source>
        <dbReference type="ARBA" id="ARBA00006983"/>
    </source>
</evidence>
<comment type="subcellular location">
    <subcellularLocation>
        <location evidence="1">Cell membrane</location>
        <topology evidence="1">Multi-pass membrane protein</topology>
    </subcellularLocation>
</comment>
<feature type="transmembrane region" description="Helical" evidence="11">
    <location>
        <begin position="212"/>
        <end position="232"/>
    </location>
</feature>
<dbReference type="PROSITE" id="PS00218">
    <property type="entry name" value="AMINO_ACID_PERMEASE_1"/>
    <property type="match status" value="1"/>
</dbReference>
<evidence type="ECO:0000256" key="3">
    <source>
        <dbReference type="ARBA" id="ARBA00022448"/>
    </source>
</evidence>
<evidence type="ECO:0000256" key="11">
    <source>
        <dbReference type="SAM" id="Phobius"/>
    </source>
</evidence>
<dbReference type="InterPro" id="IPR004841">
    <property type="entry name" value="AA-permease/SLC12A_dom"/>
</dbReference>
<dbReference type="EMBL" id="CANTUO010000007">
    <property type="protein sequence ID" value="CAI5760790.1"/>
    <property type="molecule type" value="Genomic_DNA"/>
</dbReference>
<keyword evidence="4" id="KW-1003">Cell membrane</keyword>
<feature type="compositionally biased region" description="Basic and acidic residues" evidence="10">
    <location>
        <begin position="1"/>
        <end position="19"/>
    </location>
</feature>
<evidence type="ECO:0000256" key="6">
    <source>
        <dbReference type="ARBA" id="ARBA00022970"/>
    </source>
</evidence>
<dbReference type="InterPro" id="IPR050524">
    <property type="entry name" value="APC_YAT"/>
</dbReference>
<feature type="transmembrane region" description="Helical" evidence="11">
    <location>
        <begin position="411"/>
        <end position="432"/>
    </location>
</feature>
<keyword evidence="14" id="KW-1185">Reference proteome</keyword>
<feature type="transmembrane region" description="Helical" evidence="11">
    <location>
        <begin position="463"/>
        <end position="482"/>
    </location>
</feature>
<keyword evidence="6" id="KW-0029">Amino-acid transport</keyword>
<dbReference type="PANTHER" id="PTHR43341">
    <property type="entry name" value="AMINO ACID PERMEASE"/>
    <property type="match status" value="1"/>
</dbReference>
<dbReference type="Gene3D" id="1.20.1740.10">
    <property type="entry name" value="Amino acid/polyamine transporter I"/>
    <property type="match status" value="1"/>
</dbReference>
<feature type="transmembrane region" description="Helical" evidence="11">
    <location>
        <begin position="103"/>
        <end position="128"/>
    </location>
</feature>
<feature type="region of interest" description="Disordered" evidence="10">
    <location>
        <begin position="1"/>
        <end position="27"/>
    </location>
</feature>
<evidence type="ECO:0000313" key="13">
    <source>
        <dbReference type="EMBL" id="CAI5760790.1"/>
    </source>
</evidence>
<sequence length="567" mass="63072">MFNRGKNEKQTVIETKPDDFQSFDETGSPYITSSSSITTSRIKSKWNNFVDSFRRKEVDSEDVGKLLAKGISKRHLILMALVTGIGTGLLVGSGSVLHKSGPLFLIIGYAIVGSFLFPTLQAAGEMAVNYADLSGGYNNYPRRFIDESLAFAITWNYCIQWLSVISIELVTAAMTIEYWITTVNADVWVTIFFVVVLLINWVGAKGYGEGEFILGSCKIMMIVGFIIMAIVVDVGGGPNKEFIGGRYWHDPGFYTNFKGLCSEFVALSAAEQPNPRSAIPTACKLIFWRILILFLGSLTMVGLLVPYTSDQLMGASGSSTHASPFVLAASLHGVKAVPSIINAVILLSVTSVASSALYSSSRTLQSLSEQGFAPKWFNYIDRTGRPARALVVCSILGLFAYIAAYRKQETVFDWLLAISGLSQIFTWGGICLSHVRFRQALKFNGISTDSLGYKASTGVIGSYYAIIWYILILIAQFWIALYPVGAKKPDANNFFQNYLGAIVLILFYVGHKLYTRNWSLYIPLKDIDINIDRTIFDEEILNLEKEEEKDNWKRMPFWKKGLKFMFA</sequence>
<dbReference type="Pfam" id="PF00324">
    <property type="entry name" value="AA_permease"/>
    <property type="match status" value="1"/>
</dbReference>
<keyword evidence="9" id="KW-0325">Glycoprotein</keyword>
<dbReference type="PIRSF" id="PIRSF006060">
    <property type="entry name" value="AA_transporter"/>
    <property type="match status" value="1"/>
</dbReference>
<evidence type="ECO:0000313" key="14">
    <source>
        <dbReference type="Proteomes" id="UP001152885"/>
    </source>
</evidence>
<evidence type="ECO:0000256" key="8">
    <source>
        <dbReference type="ARBA" id="ARBA00023136"/>
    </source>
</evidence>
<feature type="transmembrane region" description="Helical" evidence="11">
    <location>
        <begin position="76"/>
        <end position="97"/>
    </location>
</feature>
<evidence type="ECO:0000256" key="1">
    <source>
        <dbReference type="ARBA" id="ARBA00004651"/>
    </source>
</evidence>
<evidence type="ECO:0000256" key="9">
    <source>
        <dbReference type="ARBA" id="ARBA00023180"/>
    </source>
</evidence>
<evidence type="ECO:0000256" key="7">
    <source>
        <dbReference type="ARBA" id="ARBA00022989"/>
    </source>
</evidence>
<evidence type="ECO:0000256" key="10">
    <source>
        <dbReference type="SAM" id="MobiDB-lite"/>
    </source>
</evidence>
<feature type="transmembrane region" description="Helical" evidence="11">
    <location>
        <begin position="178"/>
        <end position="200"/>
    </location>
</feature>
<feature type="transmembrane region" description="Helical" evidence="11">
    <location>
        <begin position="149"/>
        <end position="172"/>
    </location>
</feature>
<name>A0A9W4XCQ2_9ASCO</name>
<keyword evidence="5 11" id="KW-0812">Transmembrane</keyword>
<feature type="transmembrane region" description="Helical" evidence="11">
    <location>
        <begin position="494"/>
        <end position="510"/>
    </location>
</feature>
<keyword evidence="8 11" id="KW-0472">Membrane</keyword>
<dbReference type="Proteomes" id="UP001152885">
    <property type="component" value="Unassembled WGS sequence"/>
</dbReference>
<dbReference type="GO" id="GO:0005886">
    <property type="term" value="C:plasma membrane"/>
    <property type="evidence" value="ECO:0007669"/>
    <property type="project" value="UniProtKB-SubCell"/>
</dbReference>
<keyword evidence="3" id="KW-0813">Transport</keyword>
<dbReference type="AlphaFoldDB" id="A0A9W4XCQ2"/>
<protein>
    <recommendedName>
        <fullName evidence="12">Amino acid permease/ SLC12A domain-containing protein</fullName>
    </recommendedName>
</protein>
<evidence type="ECO:0000256" key="4">
    <source>
        <dbReference type="ARBA" id="ARBA00022475"/>
    </source>
</evidence>
<accession>A0A9W4XCQ2</accession>
<dbReference type="GO" id="GO:0015171">
    <property type="term" value="F:amino acid transmembrane transporter activity"/>
    <property type="evidence" value="ECO:0007669"/>
    <property type="project" value="TreeGrafter"/>
</dbReference>
<dbReference type="OrthoDB" id="3900342at2759"/>
<reference evidence="13" key="1">
    <citation type="submission" date="2022-12" db="EMBL/GenBank/DDBJ databases">
        <authorList>
            <person name="Brejova B."/>
        </authorList>
    </citation>
    <scope>NUCLEOTIDE SEQUENCE</scope>
</reference>
<keyword evidence="7 11" id="KW-1133">Transmembrane helix</keyword>
<dbReference type="InterPro" id="IPR004840">
    <property type="entry name" value="Amino_acid_permease_CS"/>
</dbReference>
<evidence type="ECO:0000259" key="12">
    <source>
        <dbReference type="Pfam" id="PF00324"/>
    </source>
</evidence>
<comment type="similarity">
    <text evidence="2">Belongs to the amino acid-polyamine-organocation (APC) superfamily. YAT (TC 2.A.3.10) family.</text>
</comment>
<feature type="transmembrane region" description="Helical" evidence="11">
    <location>
        <begin position="286"/>
        <end position="305"/>
    </location>
</feature>
<evidence type="ECO:0000256" key="5">
    <source>
        <dbReference type="ARBA" id="ARBA00022692"/>
    </source>
</evidence>
<dbReference type="PANTHER" id="PTHR43341:SF17">
    <property type="entry name" value="GENERAL AMINO ACID PERMEASE AGP1-RELATED"/>
    <property type="match status" value="1"/>
</dbReference>